<dbReference type="AlphaFoldDB" id="A0A8J8PEI5"/>
<dbReference type="SUPFAM" id="SSF47384">
    <property type="entry name" value="Homodimeric domain of signal transducing histidine kinase"/>
    <property type="match status" value="1"/>
</dbReference>
<dbReference type="SUPFAM" id="SSF55874">
    <property type="entry name" value="ATPase domain of HSP90 chaperone/DNA topoisomerase II/histidine kinase"/>
    <property type="match status" value="1"/>
</dbReference>
<dbReference type="CDD" id="cd00082">
    <property type="entry name" value="HisKA"/>
    <property type="match status" value="1"/>
</dbReference>
<evidence type="ECO:0000256" key="2">
    <source>
        <dbReference type="ARBA" id="ARBA00012438"/>
    </source>
</evidence>
<reference evidence="10" key="1">
    <citation type="submission" date="2019-02" db="EMBL/GenBank/DDBJ databases">
        <title>Halonotius sp. a new haloarchaeum isolated from saline soil.</title>
        <authorList>
            <person name="Duran-Viseras A."/>
            <person name="Sanchez-Porro C."/>
            <person name="Ventosa A."/>
        </authorList>
    </citation>
    <scope>NUCLEOTIDE SEQUENCE</scope>
    <source>
        <strain evidence="10">F15B</strain>
    </source>
</reference>
<keyword evidence="11" id="KW-1185">Reference proteome</keyword>
<feature type="coiled-coil region" evidence="6">
    <location>
        <begin position="119"/>
        <end position="146"/>
    </location>
</feature>
<dbReference type="Gene3D" id="3.30.565.10">
    <property type="entry name" value="Histidine kinase-like ATPase, C-terminal domain"/>
    <property type="match status" value="1"/>
</dbReference>
<dbReference type="SMART" id="SM00387">
    <property type="entry name" value="HATPase_c"/>
    <property type="match status" value="1"/>
</dbReference>
<evidence type="ECO:0000313" key="10">
    <source>
        <dbReference type="EMBL" id="TQQ83237.1"/>
    </source>
</evidence>
<dbReference type="SMART" id="SM00091">
    <property type="entry name" value="PAS"/>
    <property type="match status" value="1"/>
</dbReference>
<dbReference type="InterPro" id="IPR005467">
    <property type="entry name" value="His_kinase_dom"/>
</dbReference>
<dbReference type="Proteomes" id="UP000705823">
    <property type="component" value="Unassembled WGS sequence"/>
</dbReference>
<proteinExistence type="predicted"/>
<evidence type="ECO:0000313" key="11">
    <source>
        <dbReference type="Proteomes" id="UP000705823"/>
    </source>
</evidence>
<dbReference type="FunFam" id="3.30.565.10:FF:000006">
    <property type="entry name" value="Sensor histidine kinase WalK"/>
    <property type="match status" value="1"/>
</dbReference>
<comment type="caution">
    <text evidence="10">The sequence shown here is derived from an EMBL/GenBank/DDBJ whole genome shotgun (WGS) entry which is preliminary data.</text>
</comment>
<name>A0A8J8PEI5_9EURY</name>
<dbReference type="InterPro" id="IPR003594">
    <property type="entry name" value="HATPase_dom"/>
</dbReference>
<dbReference type="PROSITE" id="PS50109">
    <property type="entry name" value="HIS_KIN"/>
    <property type="match status" value="1"/>
</dbReference>
<dbReference type="PROSITE" id="PS50113">
    <property type="entry name" value="PAC"/>
    <property type="match status" value="1"/>
</dbReference>
<keyword evidence="5" id="KW-0418">Kinase</keyword>
<dbReference type="Gene3D" id="1.10.287.130">
    <property type="match status" value="1"/>
</dbReference>
<evidence type="ECO:0000256" key="5">
    <source>
        <dbReference type="ARBA" id="ARBA00022777"/>
    </source>
</evidence>
<dbReference type="InterPro" id="IPR003661">
    <property type="entry name" value="HisK_dim/P_dom"/>
</dbReference>
<dbReference type="Pfam" id="PF02518">
    <property type="entry name" value="HATPase_c"/>
    <property type="match status" value="1"/>
</dbReference>
<dbReference type="PANTHER" id="PTHR43304">
    <property type="entry name" value="PHYTOCHROME-LIKE PROTEIN CPH1"/>
    <property type="match status" value="1"/>
</dbReference>
<dbReference type="EC" id="2.7.13.3" evidence="2"/>
<dbReference type="GO" id="GO:0000155">
    <property type="term" value="F:phosphorelay sensor kinase activity"/>
    <property type="evidence" value="ECO:0007669"/>
    <property type="project" value="InterPro"/>
</dbReference>
<dbReference type="InterPro" id="IPR036890">
    <property type="entry name" value="HATPase_C_sf"/>
</dbReference>
<dbReference type="CDD" id="cd00130">
    <property type="entry name" value="PAS"/>
    <property type="match status" value="1"/>
</dbReference>
<keyword evidence="3" id="KW-0597">Phosphoprotein</keyword>
<comment type="catalytic activity">
    <reaction evidence="1">
        <text>ATP + protein L-histidine = ADP + protein N-phospho-L-histidine.</text>
        <dbReference type="EC" id="2.7.13.3"/>
    </reaction>
</comment>
<dbReference type="InterPro" id="IPR052162">
    <property type="entry name" value="Sensor_kinase/Photoreceptor"/>
</dbReference>
<organism evidence="10 11">
    <name type="scientific">Halonotius terrestris</name>
    <dbReference type="NCBI Taxonomy" id="2487750"/>
    <lineage>
        <taxon>Archaea</taxon>
        <taxon>Methanobacteriati</taxon>
        <taxon>Methanobacteriota</taxon>
        <taxon>Stenosarchaea group</taxon>
        <taxon>Halobacteria</taxon>
        <taxon>Halobacteriales</taxon>
        <taxon>Haloferacaceae</taxon>
        <taxon>Halonotius</taxon>
    </lineage>
</organism>
<protein>
    <recommendedName>
        <fullName evidence="2">histidine kinase</fullName>
        <ecNumber evidence="2">2.7.13.3</ecNumber>
    </recommendedName>
</protein>
<dbReference type="InterPro" id="IPR000700">
    <property type="entry name" value="PAS-assoc_C"/>
</dbReference>
<feature type="domain" description="PAS" evidence="8">
    <location>
        <begin position="5"/>
        <end position="75"/>
    </location>
</feature>
<dbReference type="CDD" id="cd00075">
    <property type="entry name" value="HATPase"/>
    <property type="match status" value="1"/>
</dbReference>
<dbReference type="InterPro" id="IPR035965">
    <property type="entry name" value="PAS-like_dom_sf"/>
</dbReference>
<dbReference type="PRINTS" id="PR00344">
    <property type="entry name" value="BCTRLSENSOR"/>
</dbReference>
<dbReference type="PROSITE" id="PS50112">
    <property type="entry name" value="PAS"/>
    <property type="match status" value="1"/>
</dbReference>
<evidence type="ECO:0000259" key="7">
    <source>
        <dbReference type="PROSITE" id="PS50109"/>
    </source>
</evidence>
<dbReference type="Pfam" id="PF00512">
    <property type="entry name" value="HisKA"/>
    <property type="match status" value="1"/>
</dbReference>
<feature type="domain" description="PAC" evidence="9">
    <location>
        <begin position="80"/>
        <end position="131"/>
    </location>
</feature>
<dbReference type="SMART" id="SM00388">
    <property type="entry name" value="HisKA"/>
    <property type="match status" value="1"/>
</dbReference>
<dbReference type="EMBL" id="RKLU01000001">
    <property type="protein sequence ID" value="TQQ83237.1"/>
    <property type="molecule type" value="Genomic_DNA"/>
</dbReference>
<dbReference type="InterPro" id="IPR004358">
    <property type="entry name" value="Sig_transdc_His_kin-like_C"/>
</dbReference>
<keyword evidence="6" id="KW-0175">Coiled coil</keyword>
<evidence type="ECO:0000259" key="8">
    <source>
        <dbReference type="PROSITE" id="PS50112"/>
    </source>
</evidence>
<evidence type="ECO:0000256" key="1">
    <source>
        <dbReference type="ARBA" id="ARBA00000085"/>
    </source>
</evidence>
<accession>A0A8J8PEI5</accession>
<dbReference type="SUPFAM" id="SSF55785">
    <property type="entry name" value="PYP-like sensor domain (PAS domain)"/>
    <property type="match status" value="1"/>
</dbReference>
<dbReference type="NCBIfam" id="TIGR00229">
    <property type="entry name" value="sensory_box"/>
    <property type="match status" value="1"/>
</dbReference>
<keyword evidence="4" id="KW-0808">Transferase</keyword>
<evidence type="ECO:0000259" key="9">
    <source>
        <dbReference type="PROSITE" id="PS50113"/>
    </source>
</evidence>
<evidence type="ECO:0000256" key="3">
    <source>
        <dbReference type="ARBA" id="ARBA00022553"/>
    </source>
</evidence>
<dbReference type="Pfam" id="PF08447">
    <property type="entry name" value="PAS_3"/>
    <property type="match status" value="1"/>
</dbReference>
<feature type="domain" description="Histidine kinase" evidence="7">
    <location>
        <begin position="149"/>
        <end position="358"/>
    </location>
</feature>
<dbReference type="Gene3D" id="3.30.450.20">
    <property type="entry name" value="PAS domain"/>
    <property type="match status" value="1"/>
</dbReference>
<dbReference type="RefSeq" id="WP_142978143.1">
    <property type="nucleotide sequence ID" value="NZ_RKLU01000001.1"/>
</dbReference>
<dbReference type="InterPro" id="IPR013655">
    <property type="entry name" value="PAS_fold_3"/>
</dbReference>
<dbReference type="PANTHER" id="PTHR43304:SF1">
    <property type="entry name" value="PAC DOMAIN-CONTAINING PROTEIN"/>
    <property type="match status" value="1"/>
</dbReference>
<gene>
    <name evidence="10" type="ORF">EGH24_00050</name>
</gene>
<dbReference type="InterPro" id="IPR036097">
    <property type="entry name" value="HisK_dim/P_sf"/>
</dbReference>
<evidence type="ECO:0000256" key="4">
    <source>
        <dbReference type="ARBA" id="ARBA00022679"/>
    </source>
</evidence>
<dbReference type="InterPro" id="IPR000014">
    <property type="entry name" value="PAS"/>
</dbReference>
<sequence length="358" mass="40028">MDDLSAAQYKSLIRQGSDVVSIVAEDGTVRYQSPNSPHIKGWERDELVGENILDYIHPDDRIHVAEEFYALVDADGHIEKQIEFRFETKNSGWIWLEVTGTAPGPEIPIDGYITTSRDISDRKEREQELRATKRELEQSNEKLEQFAYVASHDLQEPLRMIGSYIELLEADLDGELDDDTQEYMAFAAKGADRMQAMIDGLLQYSRVQTDGNPFETVDTDAVLDDMLQDLKLKIAESGVEIDRETLPTVTADRAQLGQVFQNLVKNAIEHGDENTVVEIRATERDGETEFTVADNGPGIPADRQDDIFDVFDKGGDSDGTGIGLAVCQQVIERHGGDIWVESTVGDGTTFHFTIPDKE</sequence>
<evidence type="ECO:0000256" key="6">
    <source>
        <dbReference type="SAM" id="Coils"/>
    </source>
</evidence>
<dbReference type="OrthoDB" id="106630at2157"/>